<proteinExistence type="predicted"/>
<reference evidence="1 2" key="1">
    <citation type="journal article" date="2021" name="Sci. Rep.">
        <title>Chromosome anchoring in Senegalese sole (Solea senegalensis) reveals sex-associated markers and genome rearrangements in flatfish.</title>
        <authorList>
            <person name="Guerrero-Cozar I."/>
            <person name="Gomez-Garrido J."/>
            <person name="Berbel C."/>
            <person name="Martinez-Blanch J.F."/>
            <person name="Alioto T."/>
            <person name="Claros M.G."/>
            <person name="Gagnaire P.A."/>
            <person name="Manchado M."/>
        </authorList>
    </citation>
    <scope>NUCLEOTIDE SEQUENCE [LARGE SCALE GENOMIC DNA]</scope>
    <source>
        <strain evidence="1">Sse05_10M</strain>
    </source>
</reference>
<comment type="caution">
    <text evidence="1">The sequence shown here is derived from an EMBL/GenBank/DDBJ whole genome shotgun (WGS) entry which is preliminary data.</text>
</comment>
<protein>
    <submittedName>
        <fullName evidence="1">Uncharacterized protein</fullName>
    </submittedName>
</protein>
<keyword evidence="2" id="KW-1185">Reference proteome</keyword>
<accession>A0AAV6T0V8</accession>
<sequence length="87" mass="10024">MQYRFSPEEAVVALFKNIRPLCFTSRRCLLLLLRLLRFLHDRLPLTKTNCCCLCRGTRFREMRQVTVNVALYETGQAAGRVTAAAKC</sequence>
<name>A0AAV6T0V8_SOLSE</name>
<organism evidence="1 2">
    <name type="scientific">Solea senegalensis</name>
    <name type="common">Senegalese sole</name>
    <dbReference type="NCBI Taxonomy" id="28829"/>
    <lineage>
        <taxon>Eukaryota</taxon>
        <taxon>Metazoa</taxon>
        <taxon>Chordata</taxon>
        <taxon>Craniata</taxon>
        <taxon>Vertebrata</taxon>
        <taxon>Euteleostomi</taxon>
        <taxon>Actinopterygii</taxon>
        <taxon>Neopterygii</taxon>
        <taxon>Teleostei</taxon>
        <taxon>Neoteleostei</taxon>
        <taxon>Acanthomorphata</taxon>
        <taxon>Carangaria</taxon>
        <taxon>Pleuronectiformes</taxon>
        <taxon>Pleuronectoidei</taxon>
        <taxon>Soleidae</taxon>
        <taxon>Solea</taxon>
    </lineage>
</organism>
<gene>
    <name evidence="1" type="ORF">JOB18_035036</name>
</gene>
<evidence type="ECO:0000313" key="2">
    <source>
        <dbReference type="Proteomes" id="UP000693946"/>
    </source>
</evidence>
<dbReference type="AlphaFoldDB" id="A0AAV6T0V8"/>
<dbReference type="Proteomes" id="UP000693946">
    <property type="component" value="Linkage Group LG10"/>
</dbReference>
<evidence type="ECO:0000313" key="1">
    <source>
        <dbReference type="EMBL" id="KAG7522969.1"/>
    </source>
</evidence>
<dbReference type="EMBL" id="JAGKHQ010000002">
    <property type="protein sequence ID" value="KAG7522969.1"/>
    <property type="molecule type" value="Genomic_DNA"/>
</dbReference>